<comment type="caution">
    <text evidence="2">The sequence shown here is derived from an EMBL/GenBank/DDBJ whole genome shotgun (WGS) entry which is preliminary data.</text>
</comment>
<sequence length="65" mass="7471">FDPEIERTVKRTRKERRAARQRQEQAMADPSPNQRRTLGDYATPSPEGCSTSITRPPIQANNFEL</sequence>
<feature type="region of interest" description="Disordered" evidence="1">
    <location>
        <begin position="1"/>
        <end position="65"/>
    </location>
</feature>
<name>A0ABU6UZ05_9FABA</name>
<evidence type="ECO:0000313" key="3">
    <source>
        <dbReference type="Proteomes" id="UP001341840"/>
    </source>
</evidence>
<feature type="non-terminal residue" evidence="2">
    <location>
        <position position="65"/>
    </location>
</feature>
<feature type="compositionally biased region" description="Basic residues" evidence="1">
    <location>
        <begin position="10"/>
        <end position="20"/>
    </location>
</feature>
<evidence type="ECO:0000313" key="2">
    <source>
        <dbReference type="EMBL" id="MED6166567.1"/>
    </source>
</evidence>
<keyword evidence="3" id="KW-1185">Reference proteome</keyword>
<accession>A0ABU6UZ05</accession>
<feature type="compositionally biased region" description="Polar residues" evidence="1">
    <location>
        <begin position="48"/>
        <end position="65"/>
    </location>
</feature>
<gene>
    <name evidence="2" type="ORF">PIB30_110644</name>
</gene>
<reference evidence="2 3" key="1">
    <citation type="journal article" date="2023" name="Plants (Basel)">
        <title>Bridging the Gap: Combining Genomics and Transcriptomics Approaches to Understand Stylosanthes scabra, an Orphan Legume from the Brazilian Caatinga.</title>
        <authorList>
            <person name="Ferreira-Neto J.R.C."/>
            <person name="da Silva M.D."/>
            <person name="Binneck E."/>
            <person name="de Melo N.F."/>
            <person name="da Silva R.H."/>
            <person name="de Melo A.L.T.M."/>
            <person name="Pandolfi V."/>
            <person name="Bustamante F.O."/>
            <person name="Brasileiro-Vidal A.C."/>
            <person name="Benko-Iseppon A.M."/>
        </authorList>
    </citation>
    <scope>NUCLEOTIDE SEQUENCE [LARGE SCALE GENOMIC DNA]</scope>
    <source>
        <tissue evidence="2">Leaves</tissue>
    </source>
</reference>
<proteinExistence type="predicted"/>
<dbReference type="EMBL" id="JASCZI010127226">
    <property type="protein sequence ID" value="MED6166567.1"/>
    <property type="molecule type" value="Genomic_DNA"/>
</dbReference>
<feature type="non-terminal residue" evidence="2">
    <location>
        <position position="1"/>
    </location>
</feature>
<organism evidence="2 3">
    <name type="scientific">Stylosanthes scabra</name>
    <dbReference type="NCBI Taxonomy" id="79078"/>
    <lineage>
        <taxon>Eukaryota</taxon>
        <taxon>Viridiplantae</taxon>
        <taxon>Streptophyta</taxon>
        <taxon>Embryophyta</taxon>
        <taxon>Tracheophyta</taxon>
        <taxon>Spermatophyta</taxon>
        <taxon>Magnoliopsida</taxon>
        <taxon>eudicotyledons</taxon>
        <taxon>Gunneridae</taxon>
        <taxon>Pentapetalae</taxon>
        <taxon>rosids</taxon>
        <taxon>fabids</taxon>
        <taxon>Fabales</taxon>
        <taxon>Fabaceae</taxon>
        <taxon>Papilionoideae</taxon>
        <taxon>50 kb inversion clade</taxon>
        <taxon>dalbergioids sensu lato</taxon>
        <taxon>Dalbergieae</taxon>
        <taxon>Pterocarpus clade</taxon>
        <taxon>Stylosanthes</taxon>
    </lineage>
</organism>
<evidence type="ECO:0000256" key="1">
    <source>
        <dbReference type="SAM" id="MobiDB-lite"/>
    </source>
</evidence>
<protein>
    <submittedName>
        <fullName evidence="2">Uncharacterized protein</fullName>
    </submittedName>
</protein>
<dbReference type="Proteomes" id="UP001341840">
    <property type="component" value="Unassembled WGS sequence"/>
</dbReference>